<feature type="compositionally biased region" description="Polar residues" evidence="1">
    <location>
        <begin position="14"/>
        <end position="25"/>
    </location>
</feature>
<keyword evidence="2" id="KW-0472">Membrane</keyword>
<keyword evidence="2" id="KW-0812">Transmembrane</keyword>
<evidence type="ECO:0000313" key="3">
    <source>
        <dbReference type="EMBL" id="BBM88184.1"/>
    </source>
</evidence>
<proteinExistence type="predicted"/>
<dbReference type="EMBL" id="AP019860">
    <property type="protein sequence ID" value="BBM88184.1"/>
    <property type="molecule type" value="Genomic_DNA"/>
</dbReference>
<dbReference type="RefSeq" id="WP_152021807.1">
    <property type="nucleotide sequence ID" value="NZ_AP019860.1"/>
</dbReference>
<dbReference type="SUPFAM" id="SSF116846">
    <property type="entry name" value="MIT domain"/>
    <property type="match status" value="1"/>
</dbReference>
<dbReference type="InterPro" id="IPR036181">
    <property type="entry name" value="MIT_dom_sf"/>
</dbReference>
<dbReference type="AlphaFoldDB" id="A0A5S9IUK7"/>
<dbReference type="KEGG" id="uam:UABAM_06601"/>
<dbReference type="Proteomes" id="UP000326354">
    <property type="component" value="Chromosome"/>
</dbReference>
<keyword evidence="4" id="KW-1185">Reference proteome</keyword>
<keyword evidence="2" id="KW-1133">Transmembrane helix</keyword>
<name>A0A5S9IUK7_UABAM</name>
<evidence type="ECO:0000256" key="1">
    <source>
        <dbReference type="SAM" id="MobiDB-lite"/>
    </source>
</evidence>
<feature type="compositionally biased region" description="Basic residues" evidence="1">
    <location>
        <begin position="26"/>
        <end position="37"/>
    </location>
</feature>
<gene>
    <name evidence="3" type="ORF">UABAM_06601</name>
</gene>
<evidence type="ECO:0000256" key="2">
    <source>
        <dbReference type="SAM" id="Phobius"/>
    </source>
</evidence>
<accession>A0A5S9IUK7</accession>
<feature type="region of interest" description="Disordered" evidence="1">
    <location>
        <begin position="1"/>
        <end position="40"/>
    </location>
</feature>
<sequence>MTRRRKTRAIRKASNSSDTSRTNSKATRRNKTSRRQQKKSDTSLYIGIGSVVVVVLFIIVLMVSSSSPTKRTPNRTGTEPDIAKAEQLSNRGYELYKQKNYREAQRVLKQAKSILHKGVEYYKNDARKQKKMERMLEIVNKRYVDAYHHSAIK</sequence>
<feature type="transmembrane region" description="Helical" evidence="2">
    <location>
        <begin position="44"/>
        <end position="63"/>
    </location>
</feature>
<evidence type="ECO:0000313" key="4">
    <source>
        <dbReference type="Proteomes" id="UP000326354"/>
    </source>
</evidence>
<reference evidence="3 4" key="1">
    <citation type="submission" date="2019-08" db="EMBL/GenBank/DDBJ databases">
        <title>Complete genome sequence of Candidatus Uab amorphum.</title>
        <authorList>
            <person name="Shiratori T."/>
            <person name="Suzuki S."/>
            <person name="Kakizawa Y."/>
            <person name="Ishida K."/>
        </authorList>
    </citation>
    <scope>NUCLEOTIDE SEQUENCE [LARGE SCALE GENOMIC DNA]</scope>
    <source>
        <strain evidence="3 4">SRT547</strain>
    </source>
</reference>
<protein>
    <submittedName>
        <fullName evidence="3">Uncharacterized protein</fullName>
    </submittedName>
</protein>
<organism evidence="3 4">
    <name type="scientific">Uabimicrobium amorphum</name>
    <dbReference type="NCBI Taxonomy" id="2596890"/>
    <lineage>
        <taxon>Bacteria</taxon>
        <taxon>Pseudomonadati</taxon>
        <taxon>Planctomycetota</taxon>
        <taxon>Candidatus Uabimicrobiia</taxon>
        <taxon>Candidatus Uabimicrobiales</taxon>
        <taxon>Candidatus Uabimicrobiaceae</taxon>
        <taxon>Candidatus Uabimicrobium</taxon>
    </lineage>
</organism>
<feature type="compositionally biased region" description="Basic residues" evidence="1">
    <location>
        <begin position="1"/>
        <end position="11"/>
    </location>
</feature>